<evidence type="ECO:0000313" key="5">
    <source>
        <dbReference type="EMBL" id="GBG34887.1"/>
    </source>
</evidence>
<evidence type="ECO:0000256" key="2">
    <source>
        <dbReference type="ARBA" id="ARBA00022840"/>
    </source>
</evidence>
<dbReference type="SUPFAM" id="SSF100934">
    <property type="entry name" value="Heat shock protein 70kD (HSP70), C-terminal subdomain"/>
    <property type="match status" value="1"/>
</dbReference>
<dbReference type="GO" id="GO:0140662">
    <property type="term" value="F:ATP-dependent protein folding chaperone"/>
    <property type="evidence" value="ECO:0007669"/>
    <property type="project" value="InterPro"/>
</dbReference>
<sequence>MSRSLRTDIFPVGEDDDERERDQEGLVIIFQRQKAETRYPEQVKAVQEGCSAIGLQVFEWNDFFAQNIRTELQQQLAGHEPCIKSVKMADEPMEQTETTVPPEAPEASETSEAPVKTQGDPDFVCGIDLGSFAATVAKVSTKSLKSELLRNDMSNERTPMTVAFAERARSFGEVAEQLKATKRDRTVANVMRFLDQSHGGPALAQAPLVGNFDGDRFVVEANGEERKLRAEELLGMVLRRLARYRGVDEPTPTEEQTDPNLPTHPVAVAVPDSFSDAHRQAIRDAAKIGGVDLQRIVDHTDAAIMDYVSRRSAETLDGGVFAIVNVGHTYASCAVFRCEGKQVTKLASKCIADVGGAAVDDLLFDALNEDCKSRKGEGVSRGSKASIRLMTQVRKLKESLSGAPQTRVSCESLVNDEDVSFTYTQAQLEEICAPLGDKISSMLRDLLENLGTEDNDQEVRKSIRAVELIGGGMRMPLVKQAISAAFGEDVPLGYTMDSTASVVVGTALCCAKDFEPKAGGVMRPAFDNLARGIPENNDAAQDTQTRVDAPSVMSESDLDAAVRLEQDLLAADAAEAALHAARNKLESRIFETRALADGGSRKPHTDLIDRSACVTVLDEFENWLWDASESASADDYANKLEDLDKALEGPCAAYWAKIKEEREKAEREMQEQETLAAAELAANGGKDDHDQRKLKKPERMRKVKLNKDEGTQLFKDGNYNAAKNRYLRSLQHADKFFDLGPDDEEEVKQIKLSLHLNMAQCSIKLEEWAETVKSAKEALELDANSTKALFRLAFAQEKTKEFTEAKKNLARAIKIAPEAEQKPLASLLNRVNLQIQREEARRAKMAKKMFG</sequence>
<evidence type="ECO:0000256" key="1">
    <source>
        <dbReference type="ARBA" id="ARBA00022741"/>
    </source>
</evidence>
<dbReference type="Gene3D" id="1.20.1270.10">
    <property type="match status" value="1"/>
</dbReference>
<dbReference type="GO" id="GO:0005634">
    <property type="term" value="C:nucleus"/>
    <property type="evidence" value="ECO:0007669"/>
    <property type="project" value="TreeGrafter"/>
</dbReference>
<keyword evidence="5" id="KW-0346">Stress response</keyword>
<keyword evidence="6" id="KW-1185">Reference proteome</keyword>
<dbReference type="Pfam" id="PF00012">
    <property type="entry name" value="HSP70"/>
    <property type="match status" value="1"/>
</dbReference>
<dbReference type="InParanoid" id="A0A2R5GVM4"/>
<dbReference type="Gene3D" id="3.30.420.40">
    <property type="match status" value="2"/>
</dbReference>
<protein>
    <submittedName>
        <fullName evidence="5">Heat shock 70 kDa protein</fullName>
    </submittedName>
</protein>
<gene>
    <name evidence="5" type="ORF">FCC1311_111102</name>
</gene>
<keyword evidence="1" id="KW-0547">Nucleotide-binding</keyword>
<dbReference type="SMART" id="SM00028">
    <property type="entry name" value="TPR"/>
    <property type="match status" value="3"/>
</dbReference>
<evidence type="ECO:0000256" key="3">
    <source>
        <dbReference type="PROSITE-ProRule" id="PRU00339"/>
    </source>
</evidence>
<proteinExistence type="predicted"/>
<comment type="caution">
    <text evidence="5">The sequence shown here is derived from an EMBL/GenBank/DDBJ whole genome shotgun (WGS) entry which is preliminary data.</text>
</comment>
<dbReference type="EMBL" id="BEYU01000227">
    <property type="protein sequence ID" value="GBG34887.1"/>
    <property type="molecule type" value="Genomic_DNA"/>
</dbReference>
<dbReference type="SUPFAM" id="SSF53067">
    <property type="entry name" value="Actin-like ATPase domain"/>
    <property type="match status" value="2"/>
</dbReference>
<dbReference type="OrthoDB" id="434160at2759"/>
<reference evidence="5 6" key="1">
    <citation type="submission" date="2017-12" db="EMBL/GenBank/DDBJ databases">
        <title>Sequencing, de novo assembly and annotation of complete genome of a new Thraustochytrid species, strain FCC1311.</title>
        <authorList>
            <person name="Sedici K."/>
            <person name="Godart F."/>
            <person name="Aiese Cigliano R."/>
            <person name="Sanseverino W."/>
            <person name="Barakat M."/>
            <person name="Ortet P."/>
            <person name="Marechal E."/>
            <person name="Cagnac O."/>
            <person name="Amato A."/>
        </authorList>
    </citation>
    <scope>NUCLEOTIDE SEQUENCE [LARGE SCALE GENOMIC DNA]</scope>
</reference>
<dbReference type="GO" id="GO:0005829">
    <property type="term" value="C:cytosol"/>
    <property type="evidence" value="ECO:0007669"/>
    <property type="project" value="TreeGrafter"/>
</dbReference>
<feature type="region of interest" description="Disordered" evidence="4">
    <location>
        <begin position="91"/>
        <end position="118"/>
    </location>
</feature>
<organism evidence="5 6">
    <name type="scientific">Hondaea fermentalgiana</name>
    <dbReference type="NCBI Taxonomy" id="2315210"/>
    <lineage>
        <taxon>Eukaryota</taxon>
        <taxon>Sar</taxon>
        <taxon>Stramenopiles</taxon>
        <taxon>Bigyra</taxon>
        <taxon>Labyrinthulomycetes</taxon>
        <taxon>Thraustochytrida</taxon>
        <taxon>Thraustochytriidae</taxon>
        <taxon>Hondaea</taxon>
    </lineage>
</organism>
<dbReference type="AlphaFoldDB" id="A0A2R5GVM4"/>
<keyword evidence="3" id="KW-0802">TPR repeat</keyword>
<dbReference type="PRINTS" id="PR00301">
    <property type="entry name" value="HEATSHOCK70"/>
</dbReference>
<dbReference type="PANTHER" id="PTHR45639:SF28">
    <property type="entry name" value="HEAT SHOCK PROTEIN-LIKE PROTEIN"/>
    <property type="match status" value="1"/>
</dbReference>
<dbReference type="Proteomes" id="UP000241890">
    <property type="component" value="Unassembled WGS sequence"/>
</dbReference>
<dbReference type="InterPro" id="IPR013126">
    <property type="entry name" value="Hsp_70_fam"/>
</dbReference>
<evidence type="ECO:0000256" key="4">
    <source>
        <dbReference type="SAM" id="MobiDB-lite"/>
    </source>
</evidence>
<dbReference type="Gene3D" id="1.25.40.10">
    <property type="entry name" value="Tetratricopeptide repeat domain"/>
    <property type="match status" value="1"/>
</dbReference>
<dbReference type="InterPro" id="IPR029048">
    <property type="entry name" value="HSP70_C_sf"/>
</dbReference>
<feature type="region of interest" description="Disordered" evidence="4">
    <location>
        <begin position="679"/>
        <end position="699"/>
    </location>
</feature>
<dbReference type="PANTHER" id="PTHR45639">
    <property type="entry name" value="HSC70CB, ISOFORM G-RELATED"/>
    <property type="match status" value="1"/>
</dbReference>
<feature type="repeat" description="TPR" evidence="3">
    <location>
        <begin position="786"/>
        <end position="819"/>
    </location>
</feature>
<evidence type="ECO:0000313" key="6">
    <source>
        <dbReference type="Proteomes" id="UP000241890"/>
    </source>
</evidence>
<feature type="compositionally biased region" description="Low complexity" evidence="4">
    <location>
        <begin position="96"/>
        <end position="115"/>
    </location>
</feature>
<dbReference type="InterPro" id="IPR011990">
    <property type="entry name" value="TPR-like_helical_dom_sf"/>
</dbReference>
<dbReference type="SUPFAM" id="SSF48452">
    <property type="entry name" value="TPR-like"/>
    <property type="match status" value="1"/>
</dbReference>
<dbReference type="InterPro" id="IPR019734">
    <property type="entry name" value="TPR_rpt"/>
</dbReference>
<name>A0A2R5GVM4_9STRA</name>
<feature type="region of interest" description="Disordered" evidence="4">
    <location>
        <begin position="1"/>
        <end position="21"/>
    </location>
</feature>
<keyword evidence="2" id="KW-0067">ATP-binding</keyword>
<dbReference type="GO" id="GO:0005524">
    <property type="term" value="F:ATP binding"/>
    <property type="evidence" value="ECO:0007669"/>
    <property type="project" value="UniProtKB-KW"/>
</dbReference>
<dbReference type="Gene3D" id="3.90.640.10">
    <property type="entry name" value="Actin, Chain A, domain 4"/>
    <property type="match status" value="1"/>
</dbReference>
<dbReference type="Gene3D" id="3.30.30.30">
    <property type="match status" value="1"/>
</dbReference>
<dbReference type="InterPro" id="IPR043129">
    <property type="entry name" value="ATPase_NBD"/>
</dbReference>
<accession>A0A2R5GVM4</accession>
<dbReference type="PROSITE" id="PS50005">
    <property type="entry name" value="TPR"/>
    <property type="match status" value="1"/>
</dbReference>